<protein>
    <submittedName>
        <fullName evidence="1">Uncharacterized protein</fullName>
    </submittedName>
</protein>
<evidence type="ECO:0000313" key="2">
    <source>
        <dbReference type="Proteomes" id="UP001066276"/>
    </source>
</evidence>
<name>A0AAV7LJG8_PLEWA</name>
<accession>A0AAV7LJG8</accession>
<keyword evidence="2" id="KW-1185">Reference proteome</keyword>
<sequence length="125" mass="14333">MECIVTKNVLKRRGMLEDLHPPKYKNHSSFWKYKMSLSNFAQTKENGVVEKEWLTYVKLLYTDDQAKETTFFYPSRAPDRLAQEAKEASPVTEASVISTLHIMRNNGARGPTGIPAFVFKSAQEF</sequence>
<gene>
    <name evidence="1" type="ORF">NDU88_003799</name>
</gene>
<proteinExistence type="predicted"/>
<dbReference type="Proteomes" id="UP001066276">
    <property type="component" value="Chromosome 11"/>
</dbReference>
<comment type="caution">
    <text evidence="1">The sequence shown here is derived from an EMBL/GenBank/DDBJ whole genome shotgun (WGS) entry which is preliminary data.</text>
</comment>
<dbReference type="EMBL" id="JANPWB010000015">
    <property type="protein sequence ID" value="KAJ1090670.1"/>
    <property type="molecule type" value="Genomic_DNA"/>
</dbReference>
<dbReference type="AlphaFoldDB" id="A0AAV7LJG8"/>
<evidence type="ECO:0000313" key="1">
    <source>
        <dbReference type="EMBL" id="KAJ1090670.1"/>
    </source>
</evidence>
<reference evidence="1" key="1">
    <citation type="journal article" date="2022" name="bioRxiv">
        <title>Sequencing and chromosome-scale assembly of the giantPleurodeles waltlgenome.</title>
        <authorList>
            <person name="Brown T."/>
            <person name="Elewa A."/>
            <person name="Iarovenko S."/>
            <person name="Subramanian E."/>
            <person name="Araus A.J."/>
            <person name="Petzold A."/>
            <person name="Susuki M."/>
            <person name="Suzuki K.-i.T."/>
            <person name="Hayashi T."/>
            <person name="Toyoda A."/>
            <person name="Oliveira C."/>
            <person name="Osipova E."/>
            <person name="Leigh N.D."/>
            <person name="Simon A."/>
            <person name="Yun M.H."/>
        </authorList>
    </citation>
    <scope>NUCLEOTIDE SEQUENCE</scope>
    <source>
        <strain evidence="1">20211129_DDA</strain>
        <tissue evidence="1">Liver</tissue>
    </source>
</reference>
<organism evidence="1 2">
    <name type="scientific">Pleurodeles waltl</name>
    <name type="common">Iberian ribbed newt</name>
    <dbReference type="NCBI Taxonomy" id="8319"/>
    <lineage>
        <taxon>Eukaryota</taxon>
        <taxon>Metazoa</taxon>
        <taxon>Chordata</taxon>
        <taxon>Craniata</taxon>
        <taxon>Vertebrata</taxon>
        <taxon>Euteleostomi</taxon>
        <taxon>Amphibia</taxon>
        <taxon>Batrachia</taxon>
        <taxon>Caudata</taxon>
        <taxon>Salamandroidea</taxon>
        <taxon>Salamandridae</taxon>
        <taxon>Pleurodelinae</taxon>
        <taxon>Pleurodeles</taxon>
    </lineage>
</organism>